<keyword evidence="4 7" id="KW-0378">Hydrolase</keyword>
<dbReference type="GO" id="GO:0008934">
    <property type="term" value="F:inositol monophosphate 1-phosphatase activity"/>
    <property type="evidence" value="ECO:0007669"/>
    <property type="project" value="TreeGrafter"/>
</dbReference>
<feature type="binding site" evidence="6">
    <location>
        <position position="73"/>
    </location>
    <ligand>
        <name>Mg(2+)</name>
        <dbReference type="ChEBI" id="CHEBI:18420"/>
        <label>1</label>
        <note>catalytic</note>
    </ligand>
</feature>
<evidence type="ECO:0000313" key="7">
    <source>
        <dbReference type="EMBL" id="MBB6000456.1"/>
    </source>
</evidence>
<keyword evidence="3 6" id="KW-0479">Metal-binding</keyword>
<evidence type="ECO:0000256" key="2">
    <source>
        <dbReference type="ARBA" id="ARBA00013106"/>
    </source>
</evidence>
<evidence type="ECO:0000313" key="8">
    <source>
        <dbReference type="Proteomes" id="UP000578077"/>
    </source>
</evidence>
<dbReference type="PRINTS" id="PR00377">
    <property type="entry name" value="IMPHPHTASES"/>
</dbReference>
<evidence type="ECO:0000256" key="1">
    <source>
        <dbReference type="ARBA" id="ARBA00001033"/>
    </source>
</evidence>
<dbReference type="Pfam" id="PF00459">
    <property type="entry name" value="Inositol_P"/>
    <property type="match status" value="1"/>
</dbReference>
<dbReference type="Gene3D" id="3.40.190.80">
    <property type="match status" value="1"/>
</dbReference>
<comment type="caution">
    <text evidence="7">The sequence shown here is derived from an EMBL/GenBank/DDBJ whole genome shotgun (WGS) entry which is preliminary data.</text>
</comment>
<dbReference type="Proteomes" id="UP000578077">
    <property type="component" value="Unassembled WGS sequence"/>
</dbReference>
<dbReference type="GO" id="GO:0007165">
    <property type="term" value="P:signal transduction"/>
    <property type="evidence" value="ECO:0007669"/>
    <property type="project" value="TreeGrafter"/>
</dbReference>
<name>A0A841EBU5_9ACTN</name>
<dbReference type="AlphaFoldDB" id="A0A841EBU5"/>
<organism evidence="7 8">
    <name type="scientific">Streptomonospora salina</name>
    <dbReference type="NCBI Taxonomy" id="104205"/>
    <lineage>
        <taxon>Bacteria</taxon>
        <taxon>Bacillati</taxon>
        <taxon>Actinomycetota</taxon>
        <taxon>Actinomycetes</taxon>
        <taxon>Streptosporangiales</taxon>
        <taxon>Nocardiopsidaceae</taxon>
        <taxon>Streptomonospora</taxon>
    </lineage>
</organism>
<evidence type="ECO:0000256" key="3">
    <source>
        <dbReference type="ARBA" id="ARBA00022723"/>
    </source>
</evidence>
<protein>
    <recommendedName>
        <fullName evidence="2">inositol-phosphate phosphatase</fullName>
        <ecNumber evidence="2">3.1.3.25</ecNumber>
    </recommendedName>
</protein>
<dbReference type="InterPro" id="IPR020583">
    <property type="entry name" value="Inositol_monoP_metal-BS"/>
</dbReference>
<feature type="binding site" evidence="6">
    <location>
        <position position="91"/>
    </location>
    <ligand>
        <name>Mg(2+)</name>
        <dbReference type="ChEBI" id="CHEBI:18420"/>
        <label>1</label>
        <note>catalytic</note>
    </ligand>
</feature>
<evidence type="ECO:0000256" key="4">
    <source>
        <dbReference type="ARBA" id="ARBA00022801"/>
    </source>
</evidence>
<dbReference type="PROSITE" id="PS00630">
    <property type="entry name" value="IMP_2"/>
    <property type="match status" value="1"/>
</dbReference>
<dbReference type="PANTHER" id="PTHR20854:SF4">
    <property type="entry name" value="INOSITOL-1-MONOPHOSPHATASE-RELATED"/>
    <property type="match status" value="1"/>
</dbReference>
<keyword evidence="5 6" id="KW-0460">Magnesium</keyword>
<evidence type="ECO:0000256" key="6">
    <source>
        <dbReference type="PIRSR" id="PIRSR600760-2"/>
    </source>
</evidence>
<dbReference type="Gene3D" id="3.30.540.10">
    <property type="entry name" value="Fructose-1,6-Bisphosphatase, subunit A, domain 1"/>
    <property type="match status" value="1"/>
</dbReference>
<feature type="binding site" evidence="6">
    <location>
        <position position="217"/>
    </location>
    <ligand>
        <name>Mg(2+)</name>
        <dbReference type="ChEBI" id="CHEBI:18420"/>
        <label>1</label>
        <note>catalytic</note>
    </ligand>
</feature>
<feature type="binding site" evidence="6">
    <location>
        <position position="93"/>
    </location>
    <ligand>
        <name>Mg(2+)</name>
        <dbReference type="ChEBI" id="CHEBI:18420"/>
        <label>2</label>
    </ligand>
</feature>
<dbReference type="PROSITE" id="PS00629">
    <property type="entry name" value="IMP_1"/>
    <property type="match status" value="1"/>
</dbReference>
<dbReference type="GO" id="GO:0046872">
    <property type="term" value="F:metal ion binding"/>
    <property type="evidence" value="ECO:0007669"/>
    <property type="project" value="UniProtKB-KW"/>
</dbReference>
<dbReference type="SUPFAM" id="SSF56655">
    <property type="entry name" value="Carbohydrate phosphatase"/>
    <property type="match status" value="1"/>
</dbReference>
<reference evidence="7 8" key="1">
    <citation type="submission" date="2020-08" db="EMBL/GenBank/DDBJ databases">
        <title>Sequencing the genomes of 1000 actinobacteria strains.</title>
        <authorList>
            <person name="Klenk H.-P."/>
        </authorList>
    </citation>
    <scope>NUCLEOTIDE SEQUENCE [LARGE SCALE GENOMIC DNA]</scope>
    <source>
        <strain evidence="7 8">DSM 44593</strain>
    </source>
</reference>
<dbReference type="EC" id="3.1.3.25" evidence="2"/>
<evidence type="ECO:0000256" key="5">
    <source>
        <dbReference type="ARBA" id="ARBA00022842"/>
    </source>
</evidence>
<proteinExistence type="predicted"/>
<dbReference type="EMBL" id="JACHLY010000001">
    <property type="protein sequence ID" value="MBB6000456.1"/>
    <property type="molecule type" value="Genomic_DNA"/>
</dbReference>
<accession>A0A841EBU5</accession>
<feature type="binding site" evidence="6">
    <location>
        <position position="94"/>
    </location>
    <ligand>
        <name>Mg(2+)</name>
        <dbReference type="ChEBI" id="CHEBI:18420"/>
        <label>1</label>
        <note>catalytic</note>
    </ligand>
</feature>
<dbReference type="GO" id="GO:0006020">
    <property type="term" value="P:inositol metabolic process"/>
    <property type="evidence" value="ECO:0007669"/>
    <property type="project" value="TreeGrafter"/>
</dbReference>
<comment type="catalytic activity">
    <reaction evidence="1">
        <text>a myo-inositol phosphate + H2O = myo-inositol + phosphate</text>
        <dbReference type="Rhea" id="RHEA:24056"/>
        <dbReference type="ChEBI" id="CHEBI:15377"/>
        <dbReference type="ChEBI" id="CHEBI:17268"/>
        <dbReference type="ChEBI" id="CHEBI:43474"/>
        <dbReference type="ChEBI" id="CHEBI:84139"/>
        <dbReference type="EC" id="3.1.3.25"/>
    </reaction>
</comment>
<keyword evidence="8" id="KW-1185">Reference proteome</keyword>
<gene>
    <name evidence="7" type="ORF">HNR25_004207</name>
</gene>
<dbReference type="RefSeq" id="WP_184637891.1">
    <property type="nucleotide sequence ID" value="NZ_BAABKT010000032.1"/>
</dbReference>
<dbReference type="GO" id="GO:0046854">
    <property type="term" value="P:phosphatidylinositol phosphate biosynthetic process"/>
    <property type="evidence" value="ECO:0007669"/>
    <property type="project" value="InterPro"/>
</dbReference>
<comment type="cofactor">
    <cofactor evidence="6">
        <name>Mg(2+)</name>
        <dbReference type="ChEBI" id="CHEBI:18420"/>
    </cofactor>
</comment>
<dbReference type="InterPro" id="IPR020550">
    <property type="entry name" value="Inositol_monophosphatase_CS"/>
</dbReference>
<dbReference type="InterPro" id="IPR000760">
    <property type="entry name" value="Inositol_monophosphatase-like"/>
</dbReference>
<dbReference type="PANTHER" id="PTHR20854">
    <property type="entry name" value="INOSITOL MONOPHOSPHATASE"/>
    <property type="match status" value="1"/>
</dbReference>
<sequence>MSAGPSGADALAAGAERAVRDVGALLRGWRAGSAAVSGAWEGDQFKARADAMAHEELCARLARVDPGAPVLSEEDPAGLGGGRPGRYWLIDPLDGTASYVHGFPGYVTQAALIEHRRPVVAAVYAPESDRCYTAVRGQGAAADGAGLRIADRDPGPGAGAGVLTDNTPEPRGIARAAYTHFGCSGYLESGSIALKLCRIADGSAHLFVKDVAVRDWDVAAPGLVLEEAGGGLLRLDGSRFGFTGPFEGIGVIGAADAAACGAVAAWNRGRGGAPAVPGGGAAA</sequence>